<reference evidence="2" key="2">
    <citation type="submission" date="2020-09" db="EMBL/GenBank/DDBJ databases">
        <authorList>
            <person name="Sun Q."/>
            <person name="Ohkuma M."/>
        </authorList>
    </citation>
    <scope>NUCLEOTIDE SEQUENCE</scope>
    <source>
        <strain evidence="2">JCM 4059</strain>
    </source>
</reference>
<reference evidence="2" key="1">
    <citation type="journal article" date="2014" name="Int. J. Syst. Evol. Microbiol.">
        <title>Complete genome sequence of Corynebacterium casei LMG S-19264T (=DSM 44701T), isolated from a smear-ripened cheese.</title>
        <authorList>
            <consortium name="US DOE Joint Genome Institute (JGI-PGF)"/>
            <person name="Walter F."/>
            <person name="Albersmeier A."/>
            <person name="Kalinowski J."/>
            <person name="Ruckert C."/>
        </authorList>
    </citation>
    <scope>NUCLEOTIDE SEQUENCE</scope>
    <source>
        <strain evidence="2">JCM 4059</strain>
    </source>
</reference>
<feature type="region of interest" description="Disordered" evidence="1">
    <location>
        <begin position="183"/>
        <end position="225"/>
    </location>
</feature>
<comment type="caution">
    <text evidence="2">The sequence shown here is derived from an EMBL/GenBank/DDBJ whole genome shotgun (WGS) entry which is preliminary data.</text>
</comment>
<organism evidence="2 3">
    <name type="scientific">Streptomyces mashuensis</name>
    <dbReference type="NCBI Taxonomy" id="33904"/>
    <lineage>
        <taxon>Bacteria</taxon>
        <taxon>Bacillati</taxon>
        <taxon>Actinomycetota</taxon>
        <taxon>Actinomycetes</taxon>
        <taxon>Kitasatosporales</taxon>
        <taxon>Streptomycetaceae</taxon>
        <taxon>Streptomyces</taxon>
    </lineage>
</organism>
<protein>
    <recommendedName>
        <fullName evidence="4">IrrE N-terminal-like domain-containing protein</fullName>
    </recommendedName>
</protein>
<keyword evidence="3" id="KW-1185">Reference proteome</keyword>
<dbReference type="RefSeq" id="WP_190131492.1">
    <property type="nucleotide sequence ID" value="NZ_BNBD01000010.1"/>
</dbReference>
<sequence>MVSWAGRTRRTELKRLRRRCEELLAGLDIPVGSDLSVVRRRLSEQRGRPIYLAPVALRNPTLYGLWIGTDTIDVIAYESDTSRAHQEHIIAHEFSHILCGHAQGMVLGDSTSAGLFTELDPEVVRRVLQRSGYSDADEREAETMASLILTRTSWSPQVLPQAPPEVAGVLARIESVIGTGRPAPAGADGCAGPAPAPLRHGGPPHPADAGTDPQDDPAQDGPAHP</sequence>
<dbReference type="EMBL" id="BNBD01000010">
    <property type="protein sequence ID" value="GHF58800.1"/>
    <property type="molecule type" value="Genomic_DNA"/>
</dbReference>
<accession>A0A919B7J5</accession>
<evidence type="ECO:0008006" key="4">
    <source>
        <dbReference type="Google" id="ProtNLM"/>
    </source>
</evidence>
<proteinExistence type="predicted"/>
<gene>
    <name evidence="2" type="ORF">GCM10010218_45170</name>
</gene>
<dbReference type="AlphaFoldDB" id="A0A919B7J5"/>
<evidence type="ECO:0000256" key="1">
    <source>
        <dbReference type="SAM" id="MobiDB-lite"/>
    </source>
</evidence>
<name>A0A919B7J5_9ACTN</name>
<dbReference type="Proteomes" id="UP000638313">
    <property type="component" value="Unassembled WGS sequence"/>
</dbReference>
<feature type="compositionally biased region" description="Low complexity" evidence="1">
    <location>
        <begin position="183"/>
        <end position="193"/>
    </location>
</feature>
<evidence type="ECO:0000313" key="2">
    <source>
        <dbReference type="EMBL" id="GHF58800.1"/>
    </source>
</evidence>
<evidence type="ECO:0000313" key="3">
    <source>
        <dbReference type="Proteomes" id="UP000638313"/>
    </source>
</evidence>